<dbReference type="EC" id="2.4.1.207" evidence="4"/>
<dbReference type="SUPFAM" id="SSF49899">
    <property type="entry name" value="Concanavalin A-like lectins/glucanases"/>
    <property type="match status" value="1"/>
</dbReference>
<proteinExistence type="predicted"/>
<name>A0ABD1FT99_SALDI</name>
<dbReference type="AlphaFoldDB" id="A0ABD1FT99"/>
<keyword evidence="1" id="KW-0378">Hydrolase</keyword>
<dbReference type="EMBL" id="JBEAFC010000013">
    <property type="protein sequence ID" value="KAL1534026.1"/>
    <property type="molecule type" value="Genomic_DNA"/>
</dbReference>
<feature type="domain" description="GH16" evidence="3">
    <location>
        <begin position="1"/>
        <end position="149"/>
    </location>
</feature>
<dbReference type="Gene3D" id="2.60.120.200">
    <property type="match status" value="2"/>
</dbReference>
<evidence type="ECO:0000256" key="2">
    <source>
        <dbReference type="ARBA" id="ARBA00023295"/>
    </source>
</evidence>
<evidence type="ECO:0000313" key="5">
    <source>
        <dbReference type="Proteomes" id="UP001567538"/>
    </source>
</evidence>
<reference evidence="4 5" key="1">
    <citation type="submission" date="2024-06" db="EMBL/GenBank/DDBJ databases">
        <title>A chromosome level genome sequence of Diviner's sage (Salvia divinorum).</title>
        <authorList>
            <person name="Ford S.A."/>
            <person name="Ro D.-K."/>
            <person name="Ness R.W."/>
            <person name="Phillips M.A."/>
        </authorList>
    </citation>
    <scope>NUCLEOTIDE SEQUENCE [LARGE SCALE GENOMIC DNA]</scope>
    <source>
        <strain evidence="4">SAF-2024a</strain>
        <tissue evidence="4">Leaf</tissue>
    </source>
</reference>
<dbReference type="InterPro" id="IPR000757">
    <property type="entry name" value="Beta-glucanase-like"/>
</dbReference>
<protein>
    <submittedName>
        <fullName evidence="4">Xyloglucan:xyloglucosyl transferase</fullName>
        <ecNumber evidence="4">2.4.1.207</ecNumber>
    </submittedName>
</protein>
<evidence type="ECO:0000256" key="1">
    <source>
        <dbReference type="ARBA" id="ARBA00022801"/>
    </source>
</evidence>
<comment type="caution">
    <text evidence="4">The sequence shown here is derived from an EMBL/GenBank/DDBJ whole genome shotgun (WGS) entry which is preliminary data.</text>
</comment>
<dbReference type="InterPro" id="IPR044791">
    <property type="entry name" value="Beta-glucanase/XTH"/>
</dbReference>
<dbReference type="Pfam" id="PF00722">
    <property type="entry name" value="Glyco_hydro_16"/>
    <property type="match status" value="1"/>
</dbReference>
<dbReference type="GO" id="GO:0016762">
    <property type="term" value="F:xyloglucan:xyloglucosyl transferase activity"/>
    <property type="evidence" value="ECO:0007669"/>
    <property type="project" value="UniProtKB-EC"/>
</dbReference>
<organism evidence="4 5">
    <name type="scientific">Salvia divinorum</name>
    <name type="common">Maria pastora</name>
    <name type="synonym">Diviner's sage</name>
    <dbReference type="NCBI Taxonomy" id="28513"/>
    <lineage>
        <taxon>Eukaryota</taxon>
        <taxon>Viridiplantae</taxon>
        <taxon>Streptophyta</taxon>
        <taxon>Embryophyta</taxon>
        <taxon>Tracheophyta</taxon>
        <taxon>Spermatophyta</taxon>
        <taxon>Magnoliopsida</taxon>
        <taxon>eudicotyledons</taxon>
        <taxon>Gunneridae</taxon>
        <taxon>Pentapetalae</taxon>
        <taxon>asterids</taxon>
        <taxon>lamiids</taxon>
        <taxon>Lamiales</taxon>
        <taxon>Lamiaceae</taxon>
        <taxon>Nepetoideae</taxon>
        <taxon>Mentheae</taxon>
        <taxon>Salviinae</taxon>
        <taxon>Salvia</taxon>
        <taxon>Salvia subgen. Calosphace</taxon>
    </lineage>
</organism>
<keyword evidence="2" id="KW-0326">Glycosidase</keyword>
<gene>
    <name evidence="4" type="ORF">AAHA92_31431</name>
</gene>
<dbReference type="Proteomes" id="UP001567538">
    <property type="component" value="Unassembled WGS sequence"/>
</dbReference>
<keyword evidence="4" id="KW-0808">Transferase</keyword>
<dbReference type="PROSITE" id="PS51762">
    <property type="entry name" value="GH16_2"/>
    <property type="match status" value="1"/>
</dbReference>
<sequence length="202" mass="23641">MFRNDTFHRHFIVSWGEGHTRLLEEGEQLALTLDKESASDFESKKVYLFARIDMQIKLDKGEREQQFFLWFDPTQDYHTYSILWNPKCIIFYVDGVPIREYKNAEHLGVPFPKDQPMRIYSSLWNADDWATQGGRVKTDWTAAPFTASYRNYTADGCIWFFNKRTTSCTARDFATKEVLNMELDERGKEGEDEATAEGIYGL</sequence>
<keyword evidence="5" id="KW-1185">Reference proteome</keyword>
<keyword evidence="4" id="KW-0328">Glycosyltransferase</keyword>
<evidence type="ECO:0000259" key="3">
    <source>
        <dbReference type="PROSITE" id="PS51762"/>
    </source>
</evidence>
<dbReference type="PANTHER" id="PTHR31062">
    <property type="entry name" value="XYLOGLUCAN ENDOTRANSGLUCOSYLASE/HYDROLASE PROTEIN 8-RELATED"/>
    <property type="match status" value="1"/>
</dbReference>
<accession>A0ABD1FT99</accession>
<evidence type="ECO:0000313" key="4">
    <source>
        <dbReference type="EMBL" id="KAL1534026.1"/>
    </source>
</evidence>
<dbReference type="InterPro" id="IPR013320">
    <property type="entry name" value="ConA-like_dom_sf"/>
</dbReference>
<dbReference type="GO" id="GO:0016798">
    <property type="term" value="F:hydrolase activity, acting on glycosyl bonds"/>
    <property type="evidence" value="ECO:0007669"/>
    <property type="project" value="UniProtKB-KW"/>
</dbReference>